<comment type="caution">
    <text evidence="2">The sequence shown here is derived from an EMBL/GenBank/DDBJ whole genome shotgun (WGS) entry which is preliminary data.</text>
</comment>
<feature type="region of interest" description="Disordered" evidence="1">
    <location>
        <begin position="1"/>
        <end position="29"/>
    </location>
</feature>
<proteinExistence type="predicted"/>
<dbReference type="AlphaFoldDB" id="A0A5J4U7T8"/>
<evidence type="ECO:0000313" key="2">
    <source>
        <dbReference type="EMBL" id="KAA6365951.1"/>
    </source>
</evidence>
<dbReference type="EMBL" id="SNRW01019904">
    <property type="protein sequence ID" value="KAA6365951.1"/>
    <property type="molecule type" value="Genomic_DNA"/>
</dbReference>
<feature type="compositionally biased region" description="Basic residues" evidence="1">
    <location>
        <begin position="1"/>
        <end position="19"/>
    </location>
</feature>
<evidence type="ECO:0000256" key="1">
    <source>
        <dbReference type="SAM" id="MobiDB-lite"/>
    </source>
</evidence>
<gene>
    <name evidence="2" type="ORF">EZS28_038522</name>
</gene>
<evidence type="ECO:0000313" key="3">
    <source>
        <dbReference type="Proteomes" id="UP000324800"/>
    </source>
</evidence>
<accession>A0A5J4U7T8</accession>
<protein>
    <submittedName>
        <fullName evidence="2">Uncharacterized protein</fullName>
    </submittedName>
</protein>
<reference evidence="2 3" key="1">
    <citation type="submission" date="2019-03" db="EMBL/GenBank/DDBJ databases">
        <title>Single cell metagenomics reveals metabolic interactions within the superorganism composed of flagellate Streblomastix strix and complex community of Bacteroidetes bacteria on its surface.</title>
        <authorList>
            <person name="Treitli S.C."/>
            <person name="Kolisko M."/>
            <person name="Husnik F."/>
            <person name="Keeling P."/>
            <person name="Hampl V."/>
        </authorList>
    </citation>
    <scope>NUCLEOTIDE SEQUENCE [LARGE SCALE GENOMIC DNA]</scope>
    <source>
        <strain evidence="2">ST1C</strain>
    </source>
</reference>
<organism evidence="2 3">
    <name type="scientific">Streblomastix strix</name>
    <dbReference type="NCBI Taxonomy" id="222440"/>
    <lineage>
        <taxon>Eukaryota</taxon>
        <taxon>Metamonada</taxon>
        <taxon>Preaxostyla</taxon>
        <taxon>Oxymonadida</taxon>
        <taxon>Streblomastigidae</taxon>
        <taxon>Streblomastix</taxon>
    </lineage>
</organism>
<name>A0A5J4U7T8_9EUKA</name>
<dbReference type="Proteomes" id="UP000324800">
    <property type="component" value="Unassembled WGS sequence"/>
</dbReference>
<sequence>MSAKKKLRKNSNHLHKRAKSNLEQLKDKNTPEGVFAHLVRRKLQIDKDTQEMEDDWRHFLLEQAYSKGKENKTNHDINRRKKMIMNRLSQEFDSDDSI</sequence>